<dbReference type="PANTHER" id="PTHR11601:SF34">
    <property type="entry name" value="CYSTEINE DESULFURASE"/>
    <property type="match status" value="1"/>
</dbReference>
<dbReference type="EMBL" id="CP000860">
    <property type="protein sequence ID" value="ACA59420.1"/>
    <property type="molecule type" value="Genomic_DNA"/>
</dbReference>
<dbReference type="PROSITE" id="PS00595">
    <property type="entry name" value="AA_TRANSFER_CLASS_5"/>
    <property type="match status" value="1"/>
</dbReference>
<comment type="similarity">
    <text evidence="2">Belongs to the class-V pyridoxal-phosphate-dependent aminotransferase family. NifS/IscS subfamily.</text>
</comment>
<keyword evidence="6" id="KW-0663">Pyridoxal phosphate</keyword>
<evidence type="ECO:0000313" key="12">
    <source>
        <dbReference type="EMBL" id="ACA59420.1"/>
    </source>
</evidence>
<dbReference type="RefSeq" id="WP_012302006.1">
    <property type="nucleotide sequence ID" value="NC_010424.1"/>
</dbReference>
<dbReference type="InterPro" id="IPR000192">
    <property type="entry name" value="Aminotrans_V_dom"/>
</dbReference>
<dbReference type="PIRSF" id="PIRSF005572">
    <property type="entry name" value="NifS"/>
    <property type="match status" value="1"/>
</dbReference>
<name>B1I365_DESAP</name>
<keyword evidence="7" id="KW-0408">Iron</keyword>
<dbReference type="GO" id="GO:0046872">
    <property type="term" value="F:metal ion binding"/>
    <property type="evidence" value="ECO:0007669"/>
    <property type="project" value="UniProtKB-KW"/>
</dbReference>
<accession>B1I365</accession>
<protein>
    <recommendedName>
        <fullName evidence="3">cysteine desulfurase</fullName>
        <ecNumber evidence="3">2.8.1.7</ecNumber>
    </recommendedName>
</protein>
<evidence type="ECO:0000256" key="9">
    <source>
        <dbReference type="ARBA" id="ARBA00050776"/>
    </source>
</evidence>
<comment type="catalytic activity">
    <reaction evidence="9">
        <text>(sulfur carrier)-H + L-cysteine = (sulfur carrier)-SH + L-alanine</text>
        <dbReference type="Rhea" id="RHEA:43892"/>
        <dbReference type="Rhea" id="RHEA-COMP:14737"/>
        <dbReference type="Rhea" id="RHEA-COMP:14739"/>
        <dbReference type="ChEBI" id="CHEBI:29917"/>
        <dbReference type="ChEBI" id="CHEBI:35235"/>
        <dbReference type="ChEBI" id="CHEBI:57972"/>
        <dbReference type="ChEBI" id="CHEBI:64428"/>
        <dbReference type="EC" id="2.8.1.7"/>
    </reaction>
</comment>
<gene>
    <name evidence="12" type="ordered locus">Daud_0907</name>
</gene>
<dbReference type="Proteomes" id="UP000008544">
    <property type="component" value="Chromosome"/>
</dbReference>
<dbReference type="EC" id="2.8.1.7" evidence="3"/>
<dbReference type="NCBIfam" id="NF002806">
    <property type="entry name" value="PRK02948.1"/>
    <property type="match status" value="1"/>
</dbReference>
<dbReference type="GO" id="GO:0008483">
    <property type="term" value="F:transaminase activity"/>
    <property type="evidence" value="ECO:0007669"/>
    <property type="project" value="UniProtKB-KW"/>
</dbReference>
<evidence type="ECO:0000256" key="8">
    <source>
        <dbReference type="ARBA" id="ARBA00023014"/>
    </source>
</evidence>
<dbReference type="Pfam" id="PF00266">
    <property type="entry name" value="Aminotran_5"/>
    <property type="match status" value="1"/>
</dbReference>
<keyword evidence="8" id="KW-0411">Iron-sulfur</keyword>
<dbReference type="OrthoDB" id="9808002at2"/>
<evidence type="ECO:0000256" key="2">
    <source>
        <dbReference type="ARBA" id="ARBA00006490"/>
    </source>
</evidence>
<dbReference type="STRING" id="477974.Daud_0907"/>
<sequence length="383" mass="40695">MRRIYLDHGATTPPDPRVVDKMLTYLRGTFGNPSSGHVFGREAREGIEKARVRVALGLGADPREIIFTSGGSEANYLALRGAAYANRERGRHIVASQIEHHSVLDTCRDLEREGFEVSWVPVDEWGLVDPGDVAAVLRPTTILVSVMLANNEVGTIQPVGEIAALARTAGALCHTDAVQGFGKMAVNVRELGVDLLSISAHKIYGPKGAGALYLRNGTNWRPLNYGGGQEWGRRPGTENVAGIAGLGMAAELAVAELETEAARVGALRDRLVEQVLLRVPGARLTGHRERRIPHNAHFLIAGVAGFELLAGLDAEGVAVSAASACAAGSGAPSHVLQAMGVPNELAMGAVRVTLGRGNTTEEVDRFVDLLERLVNNRAPPMQG</sequence>
<dbReference type="InterPro" id="IPR015422">
    <property type="entry name" value="PyrdxlP-dep_Trfase_small"/>
</dbReference>
<evidence type="ECO:0000256" key="10">
    <source>
        <dbReference type="RuleBase" id="RU004504"/>
    </source>
</evidence>
<dbReference type="InterPro" id="IPR016454">
    <property type="entry name" value="Cysteine_dSase"/>
</dbReference>
<reference evidence="13" key="1">
    <citation type="submission" date="2007-10" db="EMBL/GenBank/DDBJ databases">
        <title>Complete sequence of chromosome of Desulforudis audaxviator MP104C.</title>
        <authorList>
            <person name="Copeland A."/>
            <person name="Lucas S."/>
            <person name="Lapidus A."/>
            <person name="Barry K."/>
            <person name="Glavina del Rio T."/>
            <person name="Dalin E."/>
            <person name="Tice H."/>
            <person name="Bruce D."/>
            <person name="Pitluck S."/>
            <person name="Lowry S.R."/>
            <person name="Larimer F."/>
            <person name="Land M.L."/>
            <person name="Hauser L."/>
            <person name="Kyrpides N."/>
            <person name="Ivanova N.N."/>
            <person name="Richardson P."/>
        </authorList>
    </citation>
    <scope>NUCLEOTIDE SEQUENCE [LARGE SCALE GENOMIC DNA]</scope>
    <source>
        <strain evidence="13">MP104C</strain>
    </source>
</reference>
<dbReference type="InterPro" id="IPR015421">
    <property type="entry name" value="PyrdxlP-dep_Trfase_major"/>
</dbReference>
<evidence type="ECO:0000256" key="7">
    <source>
        <dbReference type="ARBA" id="ARBA00023004"/>
    </source>
</evidence>
<evidence type="ECO:0000259" key="11">
    <source>
        <dbReference type="Pfam" id="PF00266"/>
    </source>
</evidence>
<reference evidence="12 13" key="2">
    <citation type="journal article" date="2008" name="Science">
        <title>Environmental genomics reveals a single-species ecosystem deep within Earth.</title>
        <authorList>
            <person name="Chivian D."/>
            <person name="Brodie E.L."/>
            <person name="Alm E.J."/>
            <person name="Culley D.E."/>
            <person name="Dehal P.S."/>
            <person name="Desantis T.Z."/>
            <person name="Gihring T.M."/>
            <person name="Lapidus A."/>
            <person name="Lin L.H."/>
            <person name="Lowry S.R."/>
            <person name="Moser D.P."/>
            <person name="Richardson P.M."/>
            <person name="Southam G."/>
            <person name="Wanger G."/>
            <person name="Pratt L.M."/>
            <person name="Andersen G.L."/>
            <person name="Hazen T.C."/>
            <person name="Brockman F.J."/>
            <person name="Arkin A.P."/>
            <person name="Onstott T.C."/>
        </authorList>
    </citation>
    <scope>NUCLEOTIDE SEQUENCE [LARGE SCALE GENOMIC DNA]</scope>
    <source>
        <strain evidence="12 13">MP104C</strain>
    </source>
</reference>
<evidence type="ECO:0000256" key="4">
    <source>
        <dbReference type="ARBA" id="ARBA00022679"/>
    </source>
</evidence>
<keyword evidence="4 12" id="KW-0808">Transferase</keyword>
<dbReference type="KEGG" id="dau:Daud_0907"/>
<keyword evidence="5" id="KW-0479">Metal-binding</keyword>
<evidence type="ECO:0000256" key="3">
    <source>
        <dbReference type="ARBA" id="ARBA00012239"/>
    </source>
</evidence>
<dbReference type="InterPro" id="IPR020578">
    <property type="entry name" value="Aminotrans_V_PyrdxlP_BS"/>
</dbReference>
<comment type="cofactor">
    <cofactor evidence="1 10">
        <name>pyridoxal 5'-phosphate</name>
        <dbReference type="ChEBI" id="CHEBI:597326"/>
    </cofactor>
</comment>
<dbReference type="SUPFAM" id="SSF53383">
    <property type="entry name" value="PLP-dependent transferases"/>
    <property type="match status" value="1"/>
</dbReference>
<proteinExistence type="inferred from homology"/>
<dbReference type="GO" id="GO:0051536">
    <property type="term" value="F:iron-sulfur cluster binding"/>
    <property type="evidence" value="ECO:0007669"/>
    <property type="project" value="UniProtKB-KW"/>
</dbReference>
<evidence type="ECO:0000256" key="6">
    <source>
        <dbReference type="ARBA" id="ARBA00022898"/>
    </source>
</evidence>
<dbReference type="Gene3D" id="3.40.640.10">
    <property type="entry name" value="Type I PLP-dependent aspartate aminotransferase-like (Major domain)"/>
    <property type="match status" value="1"/>
</dbReference>
<organism evidence="12 13">
    <name type="scientific">Desulforudis audaxviator (strain MP104C)</name>
    <dbReference type="NCBI Taxonomy" id="477974"/>
    <lineage>
        <taxon>Bacteria</taxon>
        <taxon>Bacillati</taxon>
        <taxon>Bacillota</taxon>
        <taxon>Clostridia</taxon>
        <taxon>Thermoanaerobacterales</taxon>
        <taxon>Candidatus Desulforudaceae</taxon>
        <taxon>Candidatus Desulforudis</taxon>
    </lineage>
</organism>
<dbReference type="FunFam" id="3.40.640.10:FF:000084">
    <property type="entry name" value="IscS-like cysteine desulfurase"/>
    <property type="match status" value="1"/>
</dbReference>
<evidence type="ECO:0000256" key="5">
    <source>
        <dbReference type="ARBA" id="ARBA00022723"/>
    </source>
</evidence>
<dbReference type="eggNOG" id="COG1104">
    <property type="taxonomic scope" value="Bacteria"/>
</dbReference>
<dbReference type="Gene3D" id="1.10.260.50">
    <property type="match status" value="1"/>
</dbReference>
<dbReference type="InterPro" id="IPR015424">
    <property type="entry name" value="PyrdxlP-dep_Trfase"/>
</dbReference>
<dbReference type="AlphaFoldDB" id="B1I365"/>
<evidence type="ECO:0000313" key="13">
    <source>
        <dbReference type="Proteomes" id="UP000008544"/>
    </source>
</evidence>
<keyword evidence="12" id="KW-0032">Aminotransferase</keyword>
<dbReference type="Gene3D" id="3.90.1150.10">
    <property type="entry name" value="Aspartate Aminotransferase, domain 1"/>
    <property type="match status" value="1"/>
</dbReference>
<dbReference type="PANTHER" id="PTHR11601">
    <property type="entry name" value="CYSTEINE DESULFURYLASE FAMILY MEMBER"/>
    <property type="match status" value="1"/>
</dbReference>
<keyword evidence="13" id="KW-1185">Reference proteome</keyword>
<dbReference type="GO" id="GO:0031071">
    <property type="term" value="F:cysteine desulfurase activity"/>
    <property type="evidence" value="ECO:0007669"/>
    <property type="project" value="UniProtKB-EC"/>
</dbReference>
<dbReference type="HOGENOM" id="CLU_003433_0_0_9"/>
<evidence type="ECO:0000256" key="1">
    <source>
        <dbReference type="ARBA" id="ARBA00001933"/>
    </source>
</evidence>
<feature type="domain" description="Aminotransferase class V" evidence="11">
    <location>
        <begin position="4"/>
        <end position="366"/>
    </location>
</feature>